<keyword evidence="4" id="KW-1185">Reference proteome</keyword>
<organism evidence="3 4">
    <name type="scientific">Bradyrhizobium aeschynomenes</name>
    <dbReference type="NCBI Taxonomy" id="2734909"/>
    <lineage>
        <taxon>Bacteria</taxon>
        <taxon>Pseudomonadati</taxon>
        <taxon>Pseudomonadota</taxon>
        <taxon>Alphaproteobacteria</taxon>
        <taxon>Hyphomicrobiales</taxon>
        <taxon>Nitrobacteraceae</taxon>
        <taxon>Bradyrhizobium</taxon>
    </lineage>
</organism>
<sequence length="248" mass="25385">MKIVVIGGTGLIGSKLVAQLAAQGHDAVPASPKSGVNSVTGEGLGAALDGADVVVDVSNAPDWSPAAVLDFFERSSRNLVAAGKAAGIKHHVALSIVGTDRMADLAYFHAKVAQEQVIKTSGLPYTIVRATQFFEFVRSIADAGAVDGKVVVPAALFQPIAADDVAAALADVAVRAPLNATIDIAGPDKQPFASFVSRRLRAAGDGREVVADPKAGYFGAVIDDQSLTPLGQARLGAIDFDSWLASAA</sequence>
<evidence type="ECO:0000313" key="3">
    <source>
        <dbReference type="EMBL" id="NPU67044.1"/>
    </source>
</evidence>
<dbReference type="InterPro" id="IPR051164">
    <property type="entry name" value="NmrA-like_oxidored"/>
</dbReference>
<name>A0ABX2CIA0_9BRAD</name>
<evidence type="ECO:0000313" key="4">
    <source>
        <dbReference type="Proteomes" id="UP000886476"/>
    </source>
</evidence>
<dbReference type="Pfam" id="PF13460">
    <property type="entry name" value="NAD_binding_10"/>
    <property type="match status" value="1"/>
</dbReference>
<gene>
    <name evidence="3" type="ORF">HL667_18715</name>
</gene>
<proteinExistence type="predicted"/>
<dbReference type="SUPFAM" id="SSF51735">
    <property type="entry name" value="NAD(P)-binding Rossmann-fold domains"/>
    <property type="match status" value="1"/>
</dbReference>
<feature type="domain" description="NAD(P)-binding" evidence="2">
    <location>
        <begin position="7"/>
        <end position="172"/>
    </location>
</feature>
<dbReference type="InterPro" id="IPR036291">
    <property type="entry name" value="NAD(P)-bd_dom_sf"/>
</dbReference>
<protein>
    <submittedName>
        <fullName evidence="3">SDR family oxidoreductase</fullName>
    </submittedName>
</protein>
<dbReference type="RefSeq" id="WP_172112123.1">
    <property type="nucleotide sequence ID" value="NZ_JABFDN010000005.1"/>
</dbReference>
<dbReference type="PANTHER" id="PTHR42748:SF3">
    <property type="entry name" value="BLL4366 PROTEIN"/>
    <property type="match status" value="1"/>
</dbReference>
<dbReference type="PANTHER" id="PTHR42748">
    <property type="entry name" value="NITROGEN METABOLITE REPRESSION PROTEIN NMRA FAMILY MEMBER"/>
    <property type="match status" value="1"/>
</dbReference>
<dbReference type="InterPro" id="IPR016040">
    <property type="entry name" value="NAD(P)-bd_dom"/>
</dbReference>
<evidence type="ECO:0000256" key="1">
    <source>
        <dbReference type="ARBA" id="ARBA00022857"/>
    </source>
</evidence>
<dbReference type="Proteomes" id="UP000886476">
    <property type="component" value="Unassembled WGS sequence"/>
</dbReference>
<dbReference type="EMBL" id="JABFDN010000005">
    <property type="protein sequence ID" value="NPU67044.1"/>
    <property type="molecule type" value="Genomic_DNA"/>
</dbReference>
<comment type="caution">
    <text evidence="3">The sequence shown here is derived from an EMBL/GenBank/DDBJ whole genome shotgun (WGS) entry which is preliminary data.</text>
</comment>
<dbReference type="Gene3D" id="3.40.50.720">
    <property type="entry name" value="NAD(P)-binding Rossmann-like Domain"/>
    <property type="match status" value="1"/>
</dbReference>
<reference evidence="3" key="1">
    <citation type="submission" date="2020-05" db="EMBL/GenBank/DDBJ databases">
        <title>Nod-independent and nitrogen-fixing Bradyrhizobium aeschynomene sp. nov. isolated from nodules of Aeschynomene indica.</title>
        <authorList>
            <person name="Zhang Z."/>
        </authorList>
    </citation>
    <scope>NUCLEOTIDE SEQUENCE</scope>
    <source>
        <strain evidence="3">83012</strain>
    </source>
</reference>
<keyword evidence="1" id="KW-0521">NADP</keyword>
<accession>A0ABX2CIA0</accession>
<evidence type="ECO:0000259" key="2">
    <source>
        <dbReference type="Pfam" id="PF13460"/>
    </source>
</evidence>